<dbReference type="InterPro" id="IPR039575">
    <property type="entry name" value="P3H"/>
</dbReference>
<dbReference type="PANTHER" id="PTHR14049">
    <property type="entry name" value="LEPRECAN 1"/>
    <property type="match status" value="1"/>
</dbReference>
<evidence type="ECO:0000313" key="10">
    <source>
        <dbReference type="EMBL" id="KAH7570816.1"/>
    </source>
</evidence>
<protein>
    <recommendedName>
        <fullName evidence="3">procollagen-proline 3-dioxygenase</fullName>
        <ecNumber evidence="3">1.14.11.7</ecNumber>
    </recommendedName>
</protein>
<dbReference type="EC" id="1.14.11.7" evidence="3"/>
<dbReference type="PANTHER" id="PTHR14049:SF9">
    <property type="entry name" value="PROCOLLAGEN-PROLINE 3-DIOXYGENASE"/>
    <property type="match status" value="1"/>
</dbReference>
<evidence type="ECO:0000256" key="7">
    <source>
        <dbReference type="ARBA" id="ARBA00023002"/>
    </source>
</evidence>
<dbReference type="InterPro" id="IPR044862">
    <property type="entry name" value="Pro_4_hyd_alph_FE2OG_OXY"/>
</dbReference>
<dbReference type="Proteomes" id="UP000827721">
    <property type="component" value="Unassembled WGS sequence"/>
</dbReference>
<sequence length="395" mass="45405">MADSEHPRLILKNWLSMEECKELEFIHKSCSTVGYRPNVFSTTLSHLVATNCTHLIFPFVSIREKLKEKLEEFFGCEYELVIEFTGLISWTSGGSIGWHSDDNRPYLKQRDFTAVCYLNSYEKDFKGGLFNFQDGKPKTIAPLAGDVVMYTADSRNIHSVNEVTDGERLTLTIWFSRDSSHDEDAKLISALSQNLPQRSDNVSHSCLPLPASGNMYWFSSNQASLEESGFNLCWARLHVLGYNVYYSQEMSNFSDLSELLMEPLQLARGDELFYQEFVNILHALQVVQFFHWKGSEYRTSKVDIEAGKVICLSHSQREKIDYLKSFFIKDVRLAETVLHSVSNDENEHRGFDWANFSAAVTAWGDYIGKLHKEIQVSLPYWRTHQSIFIVQFDGS</sequence>
<keyword evidence="7" id="KW-0560">Oxidoreductase</keyword>
<comment type="cofactor">
    <cofactor evidence="1">
        <name>L-ascorbate</name>
        <dbReference type="ChEBI" id="CHEBI:38290"/>
    </cofactor>
</comment>
<keyword evidence="4" id="KW-0479">Metal-binding</keyword>
<reference evidence="10 11" key="1">
    <citation type="submission" date="2021-02" db="EMBL/GenBank/DDBJ databases">
        <title>Plant Genome Project.</title>
        <authorList>
            <person name="Zhang R.-G."/>
        </authorList>
    </citation>
    <scope>NUCLEOTIDE SEQUENCE [LARGE SCALE GENOMIC DNA]</scope>
    <source>
        <tissue evidence="10">Leaves</tissue>
    </source>
</reference>
<name>A0ABQ8I2E2_9ROSI</name>
<dbReference type="SMART" id="SM00702">
    <property type="entry name" value="P4Hc"/>
    <property type="match status" value="1"/>
</dbReference>
<evidence type="ECO:0000256" key="5">
    <source>
        <dbReference type="ARBA" id="ARBA00022737"/>
    </source>
</evidence>
<keyword evidence="5" id="KW-0677">Repeat</keyword>
<evidence type="ECO:0000256" key="6">
    <source>
        <dbReference type="ARBA" id="ARBA00022964"/>
    </source>
</evidence>
<dbReference type="PROSITE" id="PS51471">
    <property type="entry name" value="FE2OG_OXY"/>
    <property type="match status" value="1"/>
</dbReference>
<dbReference type="Gene3D" id="2.60.120.620">
    <property type="entry name" value="q2cbj1_9rhob like domain"/>
    <property type="match status" value="1"/>
</dbReference>
<dbReference type="InterPro" id="IPR005123">
    <property type="entry name" value="Oxoglu/Fe-dep_dioxygenase_dom"/>
</dbReference>
<proteinExistence type="predicted"/>
<evidence type="ECO:0000256" key="1">
    <source>
        <dbReference type="ARBA" id="ARBA00001961"/>
    </source>
</evidence>
<keyword evidence="11" id="KW-1185">Reference proteome</keyword>
<evidence type="ECO:0000259" key="9">
    <source>
        <dbReference type="PROSITE" id="PS51471"/>
    </source>
</evidence>
<keyword evidence="6" id="KW-0223">Dioxygenase</keyword>
<dbReference type="Pfam" id="PF13640">
    <property type="entry name" value="2OG-FeII_Oxy_3"/>
    <property type="match status" value="1"/>
</dbReference>
<gene>
    <name evidence="10" type="ORF">JRO89_XS05G0198400</name>
</gene>
<evidence type="ECO:0000313" key="11">
    <source>
        <dbReference type="Proteomes" id="UP000827721"/>
    </source>
</evidence>
<comment type="cofactor">
    <cofactor evidence="2">
        <name>Fe cation</name>
        <dbReference type="ChEBI" id="CHEBI:24875"/>
    </cofactor>
</comment>
<evidence type="ECO:0000256" key="8">
    <source>
        <dbReference type="ARBA" id="ARBA00023004"/>
    </source>
</evidence>
<evidence type="ECO:0000256" key="3">
    <source>
        <dbReference type="ARBA" id="ARBA00012262"/>
    </source>
</evidence>
<dbReference type="InterPro" id="IPR006620">
    <property type="entry name" value="Pro_4_hyd_alph"/>
</dbReference>
<comment type="caution">
    <text evidence="10">The sequence shown here is derived from an EMBL/GenBank/DDBJ whole genome shotgun (WGS) entry which is preliminary data.</text>
</comment>
<evidence type="ECO:0000256" key="2">
    <source>
        <dbReference type="ARBA" id="ARBA00001962"/>
    </source>
</evidence>
<feature type="domain" description="Fe2OG dioxygenase" evidence="9">
    <location>
        <begin position="72"/>
        <end position="177"/>
    </location>
</feature>
<keyword evidence="8" id="KW-0408">Iron</keyword>
<evidence type="ECO:0000256" key="4">
    <source>
        <dbReference type="ARBA" id="ARBA00022723"/>
    </source>
</evidence>
<accession>A0ABQ8I2E2</accession>
<organism evidence="10 11">
    <name type="scientific">Xanthoceras sorbifolium</name>
    <dbReference type="NCBI Taxonomy" id="99658"/>
    <lineage>
        <taxon>Eukaryota</taxon>
        <taxon>Viridiplantae</taxon>
        <taxon>Streptophyta</taxon>
        <taxon>Embryophyta</taxon>
        <taxon>Tracheophyta</taxon>
        <taxon>Spermatophyta</taxon>
        <taxon>Magnoliopsida</taxon>
        <taxon>eudicotyledons</taxon>
        <taxon>Gunneridae</taxon>
        <taxon>Pentapetalae</taxon>
        <taxon>rosids</taxon>
        <taxon>malvids</taxon>
        <taxon>Sapindales</taxon>
        <taxon>Sapindaceae</taxon>
        <taxon>Xanthoceroideae</taxon>
        <taxon>Xanthoceras</taxon>
    </lineage>
</organism>
<dbReference type="EMBL" id="JAFEMO010000005">
    <property type="protein sequence ID" value="KAH7570816.1"/>
    <property type="molecule type" value="Genomic_DNA"/>
</dbReference>